<sequence length="202" mass="23901">MNSFFNPADEIIITRGNLPHWVQKDVYFSITFRLADSLPRDKVEELKSDRVFWNKQHKDKSRITTSEWKEYNRLFNDRVEEWLNNGYGSCLLQKKENAAIVADALEYFYAQRYLLDEWVVMPNHVHVLVKTIKGYRIDKILHSWKSFTANEFNKKEGRTGILWMHESYDHIVRNESALESIRKYIRQNPMKAGIIAPASSAM</sequence>
<dbReference type="SUPFAM" id="SSF143422">
    <property type="entry name" value="Transposase IS200-like"/>
    <property type="match status" value="1"/>
</dbReference>
<dbReference type="InterPro" id="IPR036515">
    <property type="entry name" value="Transposase_17_sf"/>
</dbReference>
<dbReference type="Proteomes" id="UP000753961">
    <property type="component" value="Unassembled WGS sequence"/>
</dbReference>
<dbReference type="Pfam" id="PF01797">
    <property type="entry name" value="Y1_Tnp"/>
    <property type="match status" value="1"/>
</dbReference>
<dbReference type="AlphaFoldDB" id="A0A953LBV3"/>
<feature type="domain" description="Transposase IS200-like" evidence="1">
    <location>
        <begin position="83"/>
        <end position="188"/>
    </location>
</feature>
<organism evidence="2 3">
    <name type="scientific">Membranihabitans marinus</name>
    <dbReference type="NCBI Taxonomy" id="1227546"/>
    <lineage>
        <taxon>Bacteria</taxon>
        <taxon>Pseudomonadati</taxon>
        <taxon>Bacteroidota</taxon>
        <taxon>Saprospiria</taxon>
        <taxon>Saprospirales</taxon>
        <taxon>Saprospiraceae</taxon>
        <taxon>Membranihabitans</taxon>
    </lineage>
</organism>
<reference evidence="2" key="1">
    <citation type="submission" date="2021-06" db="EMBL/GenBank/DDBJ databases">
        <title>44 bacteria genomes isolated from Dapeng, Shenzhen.</title>
        <authorList>
            <person name="Zheng W."/>
            <person name="Yu S."/>
            <person name="Huang Y."/>
        </authorList>
    </citation>
    <scope>NUCLEOTIDE SEQUENCE</scope>
    <source>
        <strain evidence="2">DP5N28-2</strain>
    </source>
</reference>
<evidence type="ECO:0000313" key="2">
    <source>
        <dbReference type="EMBL" id="MBY5958901.1"/>
    </source>
</evidence>
<keyword evidence="3" id="KW-1185">Reference proteome</keyword>
<dbReference type="GO" id="GO:0004803">
    <property type="term" value="F:transposase activity"/>
    <property type="evidence" value="ECO:0007669"/>
    <property type="project" value="InterPro"/>
</dbReference>
<dbReference type="SMART" id="SM01321">
    <property type="entry name" value="Y1_Tnp"/>
    <property type="match status" value="1"/>
</dbReference>
<dbReference type="PANTHER" id="PTHR36966">
    <property type="entry name" value="REP-ASSOCIATED TYROSINE TRANSPOSASE"/>
    <property type="match status" value="1"/>
</dbReference>
<protein>
    <submittedName>
        <fullName evidence="2">Transposase</fullName>
    </submittedName>
</protein>
<dbReference type="PANTHER" id="PTHR36966:SF1">
    <property type="entry name" value="REP-ASSOCIATED TYROSINE TRANSPOSASE"/>
    <property type="match status" value="1"/>
</dbReference>
<dbReference type="GO" id="GO:0006313">
    <property type="term" value="P:DNA transposition"/>
    <property type="evidence" value="ECO:0007669"/>
    <property type="project" value="InterPro"/>
</dbReference>
<name>A0A953LBV3_9BACT</name>
<dbReference type="InterPro" id="IPR002686">
    <property type="entry name" value="Transposase_17"/>
</dbReference>
<comment type="caution">
    <text evidence="2">The sequence shown here is derived from an EMBL/GenBank/DDBJ whole genome shotgun (WGS) entry which is preliminary data.</text>
</comment>
<accession>A0A953LBV3</accession>
<dbReference type="EMBL" id="JAHVHU010000010">
    <property type="protein sequence ID" value="MBY5958901.1"/>
    <property type="molecule type" value="Genomic_DNA"/>
</dbReference>
<dbReference type="GO" id="GO:0043565">
    <property type="term" value="F:sequence-specific DNA binding"/>
    <property type="evidence" value="ECO:0007669"/>
    <property type="project" value="TreeGrafter"/>
</dbReference>
<dbReference type="InterPro" id="IPR052715">
    <property type="entry name" value="RAYT_transposase"/>
</dbReference>
<dbReference type="RefSeq" id="WP_222580435.1">
    <property type="nucleotide sequence ID" value="NZ_JAHVHU010000010.1"/>
</dbReference>
<dbReference type="Gene3D" id="3.30.70.1290">
    <property type="entry name" value="Transposase IS200-like"/>
    <property type="match status" value="1"/>
</dbReference>
<evidence type="ECO:0000313" key="3">
    <source>
        <dbReference type="Proteomes" id="UP000753961"/>
    </source>
</evidence>
<proteinExistence type="predicted"/>
<evidence type="ECO:0000259" key="1">
    <source>
        <dbReference type="SMART" id="SM01321"/>
    </source>
</evidence>
<gene>
    <name evidence="2" type="ORF">KUV50_12185</name>
</gene>